<dbReference type="Proteomes" id="UP000654395">
    <property type="component" value="Unassembled WGS sequence"/>
</dbReference>
<dbReference type="SUPFAM" id="SSF50978">
    <property type="entry name" value="WD40 repeat-like"/>
    <property type="match status" value="1"/>
</dbReference>
<feature type="region of interest" description="Disordered" evidence="10">
    <location>
        <begin position="808"/>
        <end position="828"/>
    </location>
</feature>
<evidence type="ECO:0000256" key="2">
    <source>
        <dbReference type="ARBA" id="ARBA00022490"/>
    </source>
</evidence>
<accession>A0A852KYQ0</accession>
<dbReference type="InterPro" id="IPR011993">
    <property type="entry name" value="PH-like_dom_sf"/>
</dbReference>
<dbReference type="Gene3D" id="1.20.900.10">
    <property type="entry name" value="Dbl homology (DH) domain"/>
    <property type="match status" value="2"/>
</dbReference>
<dbReference type="GO" id="GO:0030036">
    <property type="term" value="P:actin cytoskeleton organization"/>
    <property type="evidence" value="ECO:0007669"/>
    <property type="project" value="TreeGrafter"/>
</dbReference>
<dbReference type="EMBL" id="WBNH01007288">
    <property type="protein sequence ID" value="NXX81445.1"/>
    <property type="molecule type" value="Genomic_DNA"/>
</dbReference>
<dbReference type="SUPFAM" id="SSF48065">
    <property type="entry name" value="DBL homology domain (DH-domain)"/>
    <property type="match status" value="1"/>
</dbReference>
<keyword evidence="2" id="KW-0963">Cytoplasm</keyword>
<name>A0A852KYQ0_UROIN</name>
<feature type="compositionally biased region" description="Basic and acidic residues" evidence="10">
    <location>
        <begin position="159"/>
        <end position="169"/>
    </location>
</feature>
<dbReference type="GO" id="GO:0005829">
    <property type="term" value="C:cytosol"/>
    <property type="evidence" value="ECO:0007669"/>
    <property type="project" value="TreeGrafter"/>
</dbReference>
<evidence type="ECO:0000256" key="6">
    <source>
        <dbReference type="ARBA" id="ARBA00061960"/>
    </source>
</evidence>
<keyword evidence="13" id="KW-1185">Reference proteome</keyword>
<feature type="domain" description="DH" evidence="11">
    <location>
        <begin position="290"/>
        <end position="433"/>
    </location>
</feature>
<feature type="coiled-coil region" evidence="9">
    <location>
        <begin position="426"/>
        <end position="459"/>
    </location>
</feature>
<evidence type="ECO:0000256" key="5">
    <source>
        <dbReference type="ARBA" id="ARBA00055620"/>
    </source>
</evidence>
<evidence type="ECO:0000256" key="7">
    <source>
        <dbReference type="ARBA" id="ARBA00071260"/>
    </source>
</evidence>
<dbReference type="Pfam" id="PF19057">
    <property type="entry name" value="PH_19"/>
    <property type="match status" value="1"/>
</dbReference>
<comment type="function">
    <text evidence="5">Acts as a guanine nucleotide exchange factor (GEF) for RHOA, RHOB and RHOC.</text>
</comment>
<dbReference type="SUPFAM" id="SSF50729">
    <property type="entry name" value="PH domain-like"/>
    <property type="match status" value="1"/>
</dbReference>
<dbReference type="FunFam" id="2.30.29.30:FF:000200">
    <property type="entry name" value="Rho guanine nucleotide exchange factor (GEF) 10-like a"/>
    <property type="match status" value="1"/>
</dbReference>
<proteinExistence type="predicted"/>
<dbReference type="Gene3D" id="2.30.29.30">
    <property type="entry name" value="Pleckstrin-homology domain (PH domain)/Phosphotyrosine-binding domain (PTB)"/>
    <property type="match status" value="1"/>
</dbReference>
<dbReference type="PROSITE" id="PS50010">
    <property type="entry name" value="DH_2"/>
    <property type="match status" value="1"/>
</dbReference>
<keyword evidence="4" id="KW-0344">Guanine-nucleotide releasing factor</keyword>
<dbReference type="FunFam" id="1.20.900.10:FF:000003">
    <property type="entry name" value="Rho guanine nucleotide exchange factor 10 like"/>
    <property type="match status" value="1"/>
</dbReference>
<dbReference type="PANTHER" id="PTHR12877:SF16">
    <property type="entry name" value="RHO GUANINE NUCLEOTIDE EXCHANGE FACTOR 10-LIKE PROTEIN"/>
    <property type="match status" value="1"/>
</dbReference>
<evidence type="ECO:0000256" key="9">
    <source>
        <dbReference type="SAM" id="Coils"/>
    </source>
</evidence>
<dbReference type="Gene3D" id="2.130.10.10">
    <property type="entry name" value="YVTN repeat-like/Quinoprotein amine dehydrogenase"/>
    <property type="match status" value="1"/>
</dbReference>
<dbReference type="CDD" id="cd00160">
    <property type="entry name" value="RhoGEF"/>
    <property type="match status" value="1"/>
</dbReference>
<protein>
    <recommendedName>
        <fullName evidence="7">Rho guanine nucleotide exchange factor 10-like protein</fullName>
    </recommendedName>
    <alternativeName>
        <fullName evidence="8">GrinchGEF</fullName>
    </alternativeName>
</protein>
<keyword evidence="9" id="KW-0175">Coiled coil</keyword>
<evidence type="ECO:0000256" key="10">
    <source>
        <dbReference type="SAM" id="MobiDB-lite"/>
    </source>
</evidence>
<keyword evidence="3" id="KW-0597">Phosphoprotein</keyword>
<evidence type="ECO:0000256" key="8">
    <source>
        <dbReference type="ARBA" id="ARBA00075686"/>
    </source>
</evidence>
<feature type="compositionally biased region" description="Basic and acidic residues" evidence="10">
    <location>
        <begin position="1083"/>
        <end position="1095"/>
    </location>
</feature>
<dbReference type="Pfam" id="PF00621">
    <property type="entry name" value="RhoGEF"/>
    <property type="match status" value="1"/>
</dbReference>
<feature type="compositionally biased region" description="Basic and acidic residues" evidence="10">
    <location>
        <begin position="70"/>
        <end position="82"/>
    </location>
</feature>
<dbReference type="GO" id="GO:0051496">
    <property type="term" value="P:positive regulation of stress fiber assembly"/>
    <property type="evidence" value="ECO:0007669"/>
    <property type="project" value="UniProtKB-ARBA"/>
</dbReference>
<dbReference type="SMART" id="SM00325">
    <property type="entry name" value="RhoGEF"/>
    <property type="match status" value="1"/>
</dbReference>
<dbReference type="PANTHER" id="PTHR12877">
    <property type="entry name" value="RHO GUANINE NUCLEOTIDE EXCHANGE FACTOR"/>
    <property type="match status" value="1"/>
</dbReference>
<feature type="region of interest" description="Disordered" evidence="10">
    <location>
        <begin position="131"/>
        <end position="173"/>
    </location>
</feature>
<organism evidence="12 13">
    <name type="scientific">Urocolius indicus</name>
    <name type="common">Red-faced mousebird</name>
    <name type="synonym">Colius indicus</name>
    <dbReference type="NCBI Taxonomy" id="458196"/>
    <lineage>
        <taxon>Eukaryota</taxon>
        <taxon>Metazoa</taxon>
        <taxon>Chordata</taxon>
        <taxon>Craniata</taxon>
        <taxon>Vertebrata</taxon>
        <taxon>Euteleostomi</taxon>
        <taxon>Archelosauria</taxon>
        <taxon>Archosauria</taxon>
        <taxon>Dinosauria</taxon>
        <taxon>Saurischia</taxon>
        <taxon>Theropoda</taxon>
        <taxon>Coelurosauria</taxon>
        <taxon>Aves</taxon>
        <taxon>Neognathae</taxon>
        <taxon>Neoaves</taxon>
        <taxon>Telluraves</taxon>
        <taxon>Coraciimorphae</taxon>
        <taxon>Coliiformes</taxon>
        <taxon>Coliidae</taxon>
        <taxon>Urocolius</taxon>
    </lineage>
</organism>
<dbReference type="Pfam" id="PF19056">
    <property type="entry name" value="WD40_2"/>
    <property type="match status" value="1"/>
</dbReference>
<reference evidence="12" key="1">
    <citation type="submission" date="2020-02" db="EMBL/GenBank/DDBJ databases">
        <title>Bird 10,000 Genomes (B10K) Project - Family phase.</title>
        <authorList>
            <person name="Zhang G."/>
        </authorList>
    </citation>
    <scope>NUCLEOTIDE SEQUENCE</scope>
    <source>
        <strain evidence="12">B10K-DU-030-59</strain>
    </source>
</reference>
<feature type="non-terminal residue" evidence="12">
    <location>
        <position position="1"/>
    </location>
</feature>
<dbReference type="FunFam" id="2.130.10.10:FF:000405">
    <property type="entry name" value="rho guanine nucleotide exchange factor 10-like protein isoform X1"/>
    <property type="match status" value="1"/>
</dbReference>
<comment type="subcellular location">
    <subcellularLocation>
        <location evidence="1">Cytoplasm</location>
    </subcellularLocation>
</comment>
<feature type="compositionally biased region" description="Basic and acidic residues" evidence="10">
    <location>
        <begin position="131"/>
        <end position="141"/>
    </location>
</feature>
<dbReference type="InterPro" id="IPR039919">
    <property type="entry name" value="ARHGEF10/ARHGEF17"/>
</dbReference>
<dbReference type="GO" id="GO:0032933">
    <property type="term" value="P:SREBP signaling pathway"/>
    <property type="evidence" value="ECO:0007669"/>
    <property type="project" value="TreeGrafter"/>
</dbReference>
<dbReference type="AlphaFoldDB" id="A0A852KYQ0"/>
<dbReference type="OrthoDB" id="28697at2759"/>
<feature type="compositionally biased region" description="Acidic residues" evidence="10">
    <location>
        <begin position="30"/>
        <end position="50"/>
    </location>
</feature>
<dbReference type="GO" id="GO:0051056">
    <property type="term" value="P:regulation of small GTPase mediated signal transduction"/>
    <property type="evidence" value="ECO:0007669"/>
    <property type="project" value="UniProtKB-ARBA"/>
</dbReference>
<feature type="compositionally biased region" description="Polar residues" evidence="10">
    <location>
        <begin position="814"/>
        <end position="826"/>
    </location>
</feature>
<evidence type="ECO:0000256" key="1">
    <source>
        <dbReference type="ARBA" id="ARBA00004496"/>
    </source>
</evidence>
<evidence type="ECO:0000313" key="12">
    <source>
        <dbReference type="EMBL" id="NXX81445.1"/>
    </source>
</evidence>
<comment type="subunit">
    <text evidence="6">Interacts with RHOA, RHOB and RHOC.</text>
</comment>
<feature type="non-terminal residue" evidence="12">
    <location>
        <position position="1202"/>
    </location>
</feature>
<evidence type="ECO:0000259" key="11">
    <source>
        <dbReference type="PROSITE" id="PS50010"/>
    </source>
</evidence>
<feature type="region of interest" description="Disordered" evidence="10">
    <location>
        <begin position="1071"/>
        <end position="1095"/>
    </location>
</feature>
<evidence type="ECO:0000256" key="4">
    <source>
        <dbReference type="ARBA" id="ARBA00022658"/>
    </source>
</evidence>
<dbReference type="InterPro" id="IPR035899">
    <property type="entry name" value="DBL_dom_sf"/>
</dbReference>
<evidence type="ECO:0000256" key="3">
    <source>
        <dbReference type="ARBA" id="ARBA00022553"/>
    </source>
</evidence>
<gene>
    <name evidence="12" type="primary">Arhgef10l</name>
    <name evidence="12" type="ORF">UROIND_R03198</name>
</gene>
<sequence>CEGHQVPDFVLTGDHLPPEPPSPLPQGVEDIGEAFDFEDSEEEEEEEDSTADVVLRAPPRRHRAASSSLGEEHSGGEEEGPHCPHHSVPLGCQGDRFEFPAVEDDVIYDDVPCETLDAEQNGTGRSLIYEEVQREGPRTGEDLGWSSSEFESYSEDSGEETKVEAEPAKHRASFQPKLSPDLNRLKERYARTKRDILALRVGGRDMQELKQKYDWKMTQLMKAAKSGTKDGLEKTKIAVMRKVTFLHRKEAPGESEEEDTGFLEVTVSDMKHPPPELGPMPEGLSPQQVVRRHILGSIVQSERSYVDSLKRILQDYRNPLVEMEPKVLSSRKCQVVFFRLKEILQCHSMFQIALASRVAEWDSAEKIGDLFVASFSKSMVLDVYSDYVNNFTTAMSLIKKACLTKPAFLDFLKDMLKNTPKGHADRLSLQLALTELETLAEKLNEQKRLADQVAEIQQLSKSISDRSSLNKLLSSGQRQLLLCETLTETVYGDRGQLIKSKERKVFLLNDMLVCANINFKGQLEISSLVPLGPKYVVKWSTALPQVQVVEVGQESGAYDKDNVIIHNAGAKKHPPAGQASHNKVYLGPPRLFQELQDLQKDLAVVEQITLLISTLHGTYQNLNMTVAQDWCLALQRMMKVKEEEIHSANKCRLRLLLPGKPDKSGRPISVMVVFITPNPLSKISWVNRLHLAKIGLREENQPGWLCPDEDKKSKAPFWCPILSCHMPAFSKALDLQLGAAVHNPVQSSLLGFSAVSTSLPQGYLWVGGGQEGAGGQVEIFSLNRAVPRTVKSFPVASPVLCMEYIPEVDEEDSTGTQEPRATTEQPLASPHPTVCLGLRDGSIAVYGSVDTGTQCLLICKSPGMQPVLCLKHSPEYLFAGLQDGTVAAYPRSNGGLWDPAEQPTHLTVGTSPVRALLTLDETLWASWANQVTVLDATSLHTQQTFEAHPDTEANVTHMIKAGSGVWMAFSSGSSIRLFHTETLEHLQEINIATRTTFVLPGHKHVRVTSLLICQGSLWVGTDQGIIVLLPVPRLEGIPKITGKGMVSLNGHSGPVDFLAVATSTLAPDVLKGDQEEEEEAEEEKPPELDAPPPREMRKKGILLQYRLRSTSHLPGQLLSVREAPSGMTPTHTEEDGSIYEMADDPDVWVRSRPCSRDTPRKEISSVAIISGGRGYRHFSSELPRRAGDADSTLLIWQVPLML</sequence>
<dbReference type="InterPro" id="IPR015943">
    <property type="entry name" value="WD40/YVTN_repeat-like_dom_sf"/>
</dbReference>
<evidence type="ECO:0000313" key="13">
    <source>
        <dbReference type="Proteomes" id="UP000654395"/>
    </source>
</evidence>
<dbReference type="InterPro" id="IPR000219">
    <property type="entry name" value="DH_dom"/>
</dbReference>
<dbReference type="InterPro" id="IPR036322">
    <property type="entry name" value="WD40_repeat_dom_sf"/>
</dbReference>
<feature type="region of interest" description="Disordered" evidence="10">
    <location>
        <begin position="1"/>
        <end position="90"/>
    </location>
</feature>
<dbReference type="GO" id="GO:0005085">
    <property type="term" value="F:guanyl-nucleotide exchange factor activity"/>
    <property type="evidence" value="ECO:0007669"/>
    <property type="project" value="UniProtKB-KW"/>
</dbReference>
<comment type="caution">
    <text evidence="12">The sequence shown here is derived from an EMBL/GenBank/DDBJ whole genome shotgun (WGS) entry which is preliminary data.</text>
</comment>